<dbReference type="SUPFAM" id="SSF51730">
    <property type="entry name" value="FAD-linked oxidoreductase"/>
    <property type="match status" value="1"/>
</dbReference>
<keyword evidence="6 9" id="KW-0560">Oxidoreductase</keyword>
<dbReference type="Pfam" id="PF02219">
    <property type="entry name" value="MTHFR"/>
    <property type="match status" value="1"/>
</dbReference>
<comment type="pathway">
    <text evidence="7">Amino-acid biosynthesis; L-methionine biosynthesis via de novo pathway.</text>
</comment>
<dbReference type="GO" id="GO:0106312">
    <property type="term" value="F:methylenetetrahydrofolate reductase (NADH) activity"/>
    <property type="evidence" value="ECO:0007669"/>
    <property type="project" value="UniProtKB-EC"/>
</dbReference>
<dbReference type="GO" id="GO:0035999">
    <property type="term" value="P:tetrahydrofolate interconversion"/>
    <property type="evidence" value="ECO:0007669"/>
    <property type="project" value="UniProtKB-UniPathway"/>
</dbReference>
<comment type="cofactor">
    <cofactor evidence="1 9">
        <name>FAD</name>
        <dbReference type="ChEBI" id="CHEBI:57692"/>
    </cofactor>
</comment>
<dbReference type="AlphaFoldDB" id="A0A3B1DVF0"/>
<keyword evidence="4 9" id="KW-0285">Flavoprotein</keyword>
<dbReference type="CDD" id="cd00537">
    <property type="entry name" value="MTHFR"/>
    <property type="match status" value="1"/>
</dbReference>
<dbReference type="UniPathway" id="UPA00193"/>
<proteinExistence type="inferred from homology"/>
<evidence type="ECO:0000256" key="6">
    <source>
        <dbReference type="ARBA" id="ARBA00023002"/>
    </source>
</evidence>
<evidence type="ECO:0000256" key="1">
    <source>
        <dbReference type="ARBA" id="ARBA00001974"/>
    </source>
</evidence>
<comment type="pathway">
    <text evidence="2 9">One-carbon metabolism; tetrahydrofolate interconversion.</text>
</comment>
<reference evidence="11" key="1">
    <citation type="submission" date="2018-09" db="EMBL/GenBank/DDBJ databases">
        <authorList>
            <person name="Manzano-Marin A."/>
            <person name="Manzano-Marin A."/>
        </authorList>
    </citation>
    <scope>NUCLEOTIDE SEQUENCE [LARGE SCALE GENOMIC DNA]</scope>
    <source>
        <strain evidence="11">BuCistrobi</strain>
    </source>
</reference>
<evidence type="ECO:0000256" key="8">
    <source>
        <dbReference type="ARBA" id="ARBA00048628"/>
    </source>
</evidence>
<dbReference type="InterPro" id="IPR029041">
    <property type="entry name" value="FAD-linked_oxidoreductase-like"/>
</dbReference>
<protein>
    <recommendedName>
        <fullName evidence="9">Methylenetetrahydrofolate reductase</fullName>
    </recommendedName>
</protein>
<evidence type="ECO:0000313" key="10">
    <source>
        <dbReference type="EMBL" id="VAX76233.1"/>
    </source>
</evidence>
<dbReference type="GO" id="GO:0071949">
    <property type="term" value="F:FAD binding"/>
    <property type="evidence" value="ECO:0007669"/>
    <property type="project" value="TreeGrafter"/>
</dbReference>
<dbReference type="PANTHER" id="PTHR45754">
    <property type="entry name" value="METHYLENETETRAHYDROFOLATE REDUCTASE"/>
    <property type="match status" value="1"/>
</dbReference>
<dbReference type="Proteomes" id="UP000271849">
    <property type="component" value="Chromosome"/>
</dbReference>
<evidence type="ECO:0000256" key="3">
    <source>
        <dbReference type="ARBA" id="ARBA00006743"/>
    </source>
</evidence>
<evidence type="ECO:0000256" key="7">
    <source>
        <dbReference type="ARBA" id="ARBA00034478"/>
    </source>
</evidence>
<comment type="catalytic activity">
    <reaction evidence="8">
        <text>(6S)-5-methyl-5,6,7,8-tetrahydrofolate + NAD(+) = (6R)-5,10-methylene-5,6,7,8-tetrahydrofolate + NADH + H(+)</text>
        <dbReference type="Rhea" id="RHEA:19821"/>
        <dbReference type="ChEBI" id="CHEBI:15378"/>
        <dbReference type="ChEBI" id="CHEBI:15636"/>
        <dbReference type="ChEBI" id="CHEBI:18608"/>
        <dbReference type="ChEBI" id="CHEBI:57540"/>
        <dbReference type="ChEBI" id="CHEBI:57945"/>
        <dbReference type="EC" id="1.5.1.54"/>
    </reaction>
    <physiologicalReaction direction="right-to-left" evidence="8">
        <dbReference type="Rhea" id="RHEA:19823"/>
    </physiologicalReaction>
</comment>
<evidence type="ECO:0000256" key="2">
    <source>
        <dbReference type="ARBA" id="ARBA00004777"/>
    </source>
</evidence>
<accession>A0A3B1DVF0</accession>
<dbReference type="EMBL" id="LR025085">
    <property type="protein sequence ID" value="VAX76233.1"/>
    <property type="molecule type" value="Genomic_DNA"/>
</dbReference>
<evidence type="ECO:0000256" key="4">
    <source>
        <dbReference type="ARBA" id="ARBA00022630"/>
    </source>
</evidence>
<sequence length="293" mass="34166">MRMIIKNFNQKYNHKSYNLKNKIKISFEVFPPSNSFLEDSLLNSVRILNQCRPDFFSVTSSTRVDSRNKTFLIIQKIRVLTNAIVFAHFTSAGLTTYEINDLASQYWNNGIKNIIALRGDLPDQCSQKVIYASDLIKLLNLINNFEIWVAAYPEIHPESRNLQEDLINLKKKSDLGVKNAITQFFFSVEKFIKFREKCLNFGLDINLIPGILPILNMEQLKKFSNMTRVDVPKWIFSSFEKFSNNEKQRINLSVNIAVNLIMRLYHEGIRHFHLYTLNQSYLSLQICQKLGLI</sequence>
<dbReference type="GO" id="GO:0005829">
    <property type="term" value="C:cytosol"/>
    <property type="evidence" value="ECO:0007669"/>
    <property type="project" value="TreeGrafter"/>
</dbReference>
<dbReference type="STRING" id="1921549.GCA_900128825_00030"/>
<dbReference type="Gene3D" id="3.20.20.220">
    <property type="match status" value="1"/>
</dbReference>
<evidence type="ECO:0000256" key="9">
    <source>
        <dbReference type="RuleBase" id="RU003862"/>
    </source>
</evidence>
<dbReference type="InterPro" id="IPR003171">
    <property type="entry name" value="Mehydrof_redctse-like"/>
</dbReference>
<comment type="similarity">
    <text evidence="3 9">Belongs to the methylenetetrahydrofolate reductase family.</text>
</comment>
<name>A0A3B1DVF0_9GAMM</name>
<keyword evidence="5 9" id="KW-0274">FAD</keyword>
<dbReference type="GO" id="GO:0009086">
    <property type="term" value="P:methionine biosynthetic process"/>
    <property type="evidence" value="ECO:0007669"/>
    <property type="project" value="TreeGrafter"/>
</dbReference>
<organism evidence="10 11">
    <name type="scientific">Buchnera aphidicola</name>
    <name type="common">Cinara strobi</name>
    <dbReference type="NCBI Taxonomy" id="1921549"/>
    <lineage>
        <taxon>Bacteria</taxon>
        <taxon>Pseudomonadati</taxon>
        <taxon>Pseudomonadota</taxon>
        <taxon>Gammaproteobacteria</taxon>
        <taxon>Enterobacterales</taxon>
        <taxon>Erwiniaceae</taxon>
        <taxon>Buchnera</taxon>
    </lineage>
</organism>
<evidence type="ECO:0000313" key="11">
    <source>
        <dbReference type="Proteomes" id="UP000271849"/>
    </source>
</evidence>
<dbReference type="PANTHER" id="PTHR45754:SF3">
    <property type="entry name" value="METHYLENETETRAHYDROFOLATE REDUCTASE (NADPH)"/>
    <property type="match status" value="1"/>
</dbReference>
<gene>
    <name evidence="10" type="primary">metF</name>
    <name evidence="10" type="ORF">BUCINSTRO3249_0030</name>
</gene>
<evidence type="ECO:0000256" key="5">
    <source>
        <dbReference type="ARBA" id="ARBA00022827"/>
    </source>
</evidence>